<feature type="region of interest" description="Disordered" evidence="1">
    <location>
        <begin position="1"/>
        <end position="35"/>
    </location>
</feature>
<evidence type="ECO:0000313" key="4">
    <source>
        <dbReference type="Proteomes" id="UP000787472"/>
    </source>
</evidence>
<dbReference type="Pfam" id="PF09948">
    <property type="entry name" value="PpoB2"/>
    <property type="match status" value="1"/>
</dbReference>
<evidence type="ECO:0000256" key="1">
    <source>
        <dbReference type="SAM" id="MobiDB-lite"/>
    </source>
</evidence>
<dbReference type="InterPro" id="IPR018688">
    <property type="entry name" value="PpoB2-like"/>
</dbReference>
<gene>
    <name evidence="3" type="ORF">G8770_07780</name>
</gene>
<dbReference type="EMBL" id="JAAONZ010000004">
    <property type="protein sequence ID" value="NHO65436.1"/>
    <property type="molecule type" value="Genomic_DNA"/>
</dbReference>
<protein>
    <submittedName>
        <fullName evidence="3">DUF2182 domain-containing protein</fullName>
    </submittedName>
</protein>
<evidence type="ECO:0000313" key="3">
    <source>
        <dbReference type="EMBL" id="NHO65436.1"/>
    </source>
</evidence>
<name>A0A9E5MH26_9GAMM</name>
<dbReference type="AlphaFoldDB" id="A0A9E5MH26"/>
<feature type="transmembrane region" description="Helical" evidence="2">
    <location>
        <begin position="55"/>
        <end position="72"/>
    </location>
</feature>
<comment type="caution">
    <text evidence="3">The sequence shown here is derived from an EMBL/GenBank/DDBJ whole genome shotgun (WGS) entry which is preliminary data.</text>
</comment>
<dbReference type="Proteomes" id="UP000787472">
    <property type="component" value="Unassembled WGS sequence"/>
</dbReference>
<organism evidence="3 4">
    <name type="scientific">Pseudomaricurvus hydrocarbonicus</name>
    <dbReference type="NCBI Taxonomy" id="1470433"/>
    <lineage>
        <taxon>Bacteria</taxon>
        <taxon>Pseudomonadati</taxon>
        <taxon>Pseudomonadota</taxon>
        <taxon>Gammaproteobacteria</taxon>
        <taxon>Cellvibrionales</taxon>
        <taxon>Cellvibrionaceae</taxon>
        <taxon>Pseudomaricurvus</taxon>
    </lineage>
</organism>
<accession>A0A9E5MH26</accession>
<dbReference type="RefSeq" id="WP_167184325.1">
    <property type="nucleotide sequence ID" value="NZ_JAAONZ010000004.1"/>
</dbReference>
<reference evidence="3" key="1">
    <citation type="submission" date="2020-03" db="EMBL/GenBank/DDBJ databases">
        <authorList>
            <person name="Guo F."/>
        </authorList>
    </citation>
    <scope>NUCLEOTIDE SEQUENCE</scope>
    <source>
        <strain evidence="3">JCM 30134</strain>
    </source>
</reference>
<feature type="transmembrane region" description="Helical" evidence="2">
    <location>
        <begin position="303"/>
        <end position="320"/>
    </location>
</feature>
<proteinExistence type="predicted"/>
<keyword evidence="4" id="KW-1185">Reference proteome</keyword>
<keyword evidence="2" id="KW-1133">Transmembrane helix</keyword>
<feature type="transmembrane region" description="Helical" evidence="2">
    <location>
        <begin position="129"/>
        <end position="151"/>
    </location>
</feature>
<keyword evidence="2" id="KW-0472">Membrane</keyword>
<feature type="transmembrane region" description="Helical" evidence="2">
    <location>
        <begin position="163"/>
        <end position="192"/>
    </location>
</feature>
<feature type="transmembrane region" description="Helical" evidence="2">
    <location>
        <begin position="262"/>
        <end position="291"/>
    </location>
</feature>
<feature type="transmembrane region" description="Helical" evidence="2">
    <location>
        <begin position="204"/>
        <end position="223"/>
    </location>
</feature>
<evidence type="ECO:0000256" key="2">
    <source>
        <dbReference type="SAM" id="Phobius"/>
    </source>
</evidence>
<keyword evidence="2" id="KW-0812">Transmembrane</keyword>
<sequence>MSIEPPRQGGEANHQTPVSGGLSRKHTNQPLGQQAPGHTVSITLYERLAKHEQRLTILLLIGLCAFSWWYLWAGAGTGMSPVAMSEWHLPYTSQSTVRADSALPPSTMSTMEPMTTGNWDGRYSLIMFFMWWVMMIAMMLPSASPMILLYGRMTRFYYPHHPPSLAIGLFTAGYLVAWGGFSLAAVLLHAFLEKLQMVDQMMMWITQPVVAGSLLFLAGLYQLTPIKNRCLQYCRTPAMFLSQHWQKGLSGAFKIGLHHGGYCLGCCWLLMLLLFVGGAMNLYWIFGLALWVAVEKILGPRQALIWISSAVLVLAGVNLML</sequence>